<dbReference type="InterPro" id="IPR056842">
    <property type="entry name" value="THADA-like_TPR_C"/>
</dbReference>
<gene>
    <name evidence="6" type="ORF">H6P81_011236</name>
</gene>
<proteinExistence type="inferred from homology"/>
<dbReference type="Proteomes" id="UP000825729">
    <property type="component" value="Unassembled WGS sequence"/>
</dbReference>
<feature type="domain" description="DUF2428" evidence="3">
    <location>
        <begin position="1019"/>
        <end position="1339"/>
    </location>
</feature>
<dbReference type="GO" id="GO:0030488">
    <property type="term" value="P:tRNA methylation"/>
    <property type="evidence" value="ECO:0007669"/>
    <property type="project" value="TreeGrafter"/>
</dbReference>
<protein>
    <recommendedName>
        <fullName evidence="8">DUF2428 domain-containing protein</fullName>
    </recommendedName>
</protein>
<comment type="similarity">
    <text evidence="1">Belongs to the THADA family.</text>
</comment>
<dbReference type="PANTHER" id="PTHR14387">
    <property type="entry name" value="THADA/DEATH RECEPTOR INTERACTING PROTEIN"/>
    <property type="match status" value="1"/>
</dbReference>
<organism evidence="6 7">
    <name type="scientific">Aristolochia fimbriata</name>
    <name type="common">White veined hardy Dutchman's pipe vine</name>
    <dbReference type="NCBI Taxonomy" id="158543"/>
    <lineage>
        <taxon>Eukaryota</taxon>
        <taxon>Viridiplantae</taxon>
        <taxon>Streptophyta</taxon>
        <taxon>Embryophyta</taxon>
        <taxon>Tracheophyta</taxon>
        <taxon>Spermatophyta</taxon>
        <taxon>Magnoliopsida</taxon>
        <taxon>Magnoliidae</taxon>
        <taxon>Piperales</taxon>
        <taxon>Aristolochiaceae</taxon>
        <taxon>Aristolochia</taxon>
    </lineage>
</organism>
<evidence type="ECO:0000313" key="6">
    <source>
        <dbReference type="EMBL" id="KAG9451271.1"/>
    </source>
</evidence>
<evidence type="ECO:0008006" key="8">
    <source>
        <dbReference type="Google" id="ProtNLM"/>
    </source>
</evidence>
<dbReference type="InterPro" id="IPR016024">
    <property type="entry name" value="ARM-type_fold"/>
</dbReference>
<evidence type="ECO:0000256" key="1">
    <source>
        <dbReference type="ARBA" id="ARBA00010409"/>
    </source>
</evidence>
<feature type="domain" description="tRNA (32-2'-O)-methyltransferase regulator THADA-like TPR repeats region" evidence="4">
    <location>
        <begin position="553"/>
        <end position="867"/>
    </location>
</feature>
<dbReference type="Pfam" id="PF25150">
    <property type="entry name" value="TPR_Trm732"/>
    <property type="match status" value="1"/>
</dbReference>
<dbReference type="InterPro" id="IPR051954">
    <property type="entry name" value="tRNA_methyltransferase_THADA"/>
</dbReference>
<dbReference type="GO" id="GO:0005829">
    <property type="term" value="C:cytosol"/>
    <property type="evidence" value="ECO:0007669"/>
    <property type="project" value="TreeGrafter"/>
</dbReference>
<evidence type="ECO:0000313" key="7">
    <source>
        <dbReference type="Proteomes" id="UP000825729"/>
    </source>
</evidence>
<dbReference type="SUPFAM" id="SSF48371">
    <property type="entry name" value="ARM repeat"/>
    <property type="match status" value="2"/>
</dbReference>
<evidence type="ECO:0000259" key="3">
    <source>
        <dbReference type="Pfam" id="PF10350"/>
    </source>
</evidence>
<dbReference type="Pfam" id="PF25151">
    <property type="entry name" value="TPR_Trm732_C"/>
    <property type="match status" value="1"/>
</dbReference>
<evidence type="ECO:0000259" key="4">
    <source>
        <dbReference type="Pfam" id="PF25150"/>
    </source>
</evidence>
<feature type="domain" description="tRNA (32-2'-O)-methyltransferase regulator THADA-like C-terminal TPR repeats region" evidence="5">
    <location>
        <begin position="1341"/>
        <end position="1531"/>
    </location>
</feature>
<dbReference type="Pfam" id="PF10350">
    <property type="entry name" value="DUF2428"/>
    <property type="match status" value="1"/>
</dbReference>
<evidence type="ECO:0000259" key="5">
    <source>
        <dbReference type="Pfam" id="PF25151"/>
    </source>
</evidence>
<evidence type="ECO:0000256" key="2">
    <source>
        <dbReference type="ARBA" id="ARBA00022694"/>
    </source>
</evidence>
<sequence length="2188" mass="244850">MSAKWRALQRRHRYTYTAVVFPDWYMESLDTLSHDASSLKFFSELVEFTSLDSIHAQVSGVKKLSSAFGELLSAGLQVDTVSLACRFYLEVLFLENSLPLHRSLISVLSKTRHFQFEISRCFRMLCDEYRVPGGKGKRFSVSRAALSMLSYPKLGFMVETVEECAVSVALDAGFGLRAVIREVNAGARLSPVVMEQCQEALSCLYYLLQRFPSKFIDVEKSDGRSGPSDLNVLRTVISAITSILESSSFSRDCLVAAGVSFCAALQVCLHPQELAGFIIKRFFCQAGHSFIRCNANGLEGFNMENLYKGDLISDVGDISVLSRLCLLRGMLTAIPRSVLNTLFTVSKDGSQNNSVWTILYDGILPELCEYCEISIDSHFNFHALTVTQICLQQIKTSLLANLTDLSGNYVPFPEELVQRLSKIIWNNLEDPLNQTVKQVHLVFDLLLDIQTTLGGAGHKTFLLNTAEHLLKLGARCKGRYVPLASLTKRLGAKTILQMSPNLLFETSNAYIEDDVCCAATSFLKCFLECLRDECWSSEGVERGYITFRSSCLPPILYGLVSGISKLRTNLNTYALPILLEVDVDSIFPMLAFISVGQVGEEKVTKYPELSNACITLTVDQHVAALVSLLKVSRSIALMEGDIDWSQNSLQEEHQCGAENSHVSFVSVKGIDVQIPVKWLTLALTHVEETLRVDAAESLFLNPKTSSLPSPLELSLMKVAVPLNMRCCSTAFQMKWNSLFRKFFLRVRTALERQVKQGSWQPVLLSQIGENGVHIEHEKILVQRASELFQFMKWLSCFLFFSCYPSAPYERKTMAMELILLMVKVWPVIPPSLQDKAGSISPYNEGFMLPDSTLVLVGSIVDSWDKLRESSFRILSHFPTPLPGLFDADAVKELINWAKNLVCSPRVRECDAGALTSRLIFKKYVLDLGWIVGASDNIVCINPNINAGFSKFKSGIPVIEYILSLIDWLRLTVEEGEKDLSGACKNSFVHGALLTLRYTFEELDWDSEVVMSSISEMREALQMLLQLVMRITSLALWVVSADAWYLPDEMDNIGDDDTAPIDAPAEVDLSNDLTDQVGDDSKLVDDAGPADQVVMVGCWLAMKEVSLLLGTIIRKIPLPCSTASDVSDHESLQSEAAVLDMAQLETIGNHFLEVLLKMKHNGAIDKTRAGFTALCNRLLCSNEPKLCKMTESWLEQLMERTVAKGQTVDDLLRRSAGIPAAFIALFLSEPEGTPKKLLPRALRWLIDIASMSLPCLDPNEAYEHSQDWLKNSRNLGGPSEEMEMSARTSKVRDEGVIPTVHAFNVLRAAFNDTNLAVDTSGFCAEALIISIRSFSAPYWEVRNSACLAYTALVRRMIGFLNVHKRESARRALTGLEFFHRYPALHPFMFKELKIATEFLGDEYFHHLEFNIPKVVHPSLCPILILLSRLKPALISGETEDSLDPFLLVPFIRKCATQSNLRVRVLASRSLTGLVSNEKLHSVLQNIASGLPQARDAVSTKHISPNETDKLERESPKFASFNSIHGMLLQLASLLDKNCRNLTDVSKKDQILTDLSQVLLQCSWIGSPGTCPCPTLNGAYLLVLDHIISIAKTCGTIEHVSSTRTLLLELSTNCLYAGASSFEAFFDPTRAELHRQAAASYFSSLCSGLPQGRQEVSVQEIFISASGVTNGAQEETLDMRFVENIKFCIFNSSYEVRLTTLKWLHLYLKSDEFDSSFPANIHTWAVVGLQPTLLLLLTVEQHPKCIYYVLKVIFTWNIVQFQKPRELVSKGTAYIGCMNYESLFNFWNKLISLNRVVTHAKTRETLLCCMGVFMKQFANVLSSLIPDNLNKSETFDHPYECLVCFSSLLQQHSVPSEPVNIRKAVAESIVASGLLKEAMIIGPLASNDCIKFEDQLVGGAGELVSLLNFSDPVSLYACRILDLWNICIKLLEDEDIELRQNLALNIQKFFNSTGSWSDAHTQVERVIELSFDFLSSAFGHWIVYFDCLLKWILDSGSFVRPQSNLVRQVFDKEVDNHHEERLLICQLCCSQLGKLAITKSWGVASFDEGFNKDIVVIFLQNWRSTFLQQVKSFGSNYLTVNKENDWIGGLGNHKDAFISLYANLLGLYCLSQSPFDRYSSSTDHELGKPFISELIELGEVIKPFLRNPLIYNLYLLVVESHVKMLGVSLPPVDSDSSSRWEGFDPYFLLR</sequence>
<dbReference type="PANTHER" id="PTHR14387:SF0">
    <property type="entry name" value="DUF2428 DOMAIN-CONTAINING PROTEIN"/>
    <property type="match status" value="1"/>
</dbReference>
<name>A0AAV7ETV2_ARIFI</name>
<keyword evidence="2" id="KW-0819">tRNA processing</keyword>
<dbReference type="InterPro" id="IPR056843">
    <property type="entry name" value="THADA-like_TPR"/>
</dbReference>
<comment type="caution">
    <text evidence="6">The sequence shown here is derived from an EMBL/GenBank/DDBJ whole genome shotgun (WGS) entry which is preliminary data.</text>
</comment>
<keyword evidence="7" id="KW-1185">Reference proteome</keyword>
<accession>A0AAV7ETV2</accession>
<dbReference type="EMBL" id="JAINDJ010000004">
    <property type="protein sequence ID" value="KAG9451271.1"/>
    <property type="molecule type" value="Genomic_DNA"/>
</dbReference>
<dbReference type="InterPro" id="IPR019442">
    <property type="entry name" value="THADA/TRM732_DUF2428"/>
</dbReference>
<reference evidence="6 7" key="1">
    <citation type="submission" date="2021-07" db="EMBL/GenBank/DDBJ databases">
        <title>The Aristolochia fimbriata genome: insights into angiosperm evolution, floral development and chemical biosynthesis.</title>
        <authorList>
            <person name="Jiao Y."/>
        </authorList>
    </citation>
    <scope>NUCLEOTIDE SEQUENCE [LARGE SCALE GENOMIC DNA]</scope>
    <source>
        <strain evidence="6">IBCAS-2021</strain>
        <tissue evidence="6">Leaf</tissue>
    </source>
</reference>